<dbReference type="EC" id="3.5.3.25" evidence="5"/>
<dbReference type="Proteomes" id="UP000531231">
    <property type="component" value="Unassembled WGS sequence"/>
</dbReference>
<dbReference type="Gene3D" id="3.40.800.10">
    <property type="entry name" value="Ureohydrolase domain"/>
    <property type="match status" value="1"/>
</dbReference>
<evidence type="ECO:0000256" key="1">
    <source>
        <dbReference type="ARBA" id="ARBA00022723"/>
    </source>
</evidence>
<evidence type="ECO:0000313" key="5">
    <source>
        <dbReference type="EMBL" id="MBB5089898.1"/>
    </source>
</evidence>
<keyword evidence="2 5" id="KW-0378">Hydrolase</keyword>
<comment type="similarity">
    <text evidence="4">Belongs to the arginase family.</text>
</comment>
<dbReference type="GO" id="GO:0030145">
    <property type="term" value="F:manganese ion binding"/>
    <property type="evidence" value="ECO:0007669"/>
    <property type="project" value="TreeGrafter"/>
</dbReference>
<dbReference type="RefSeq" id="WP_151158527.1">
    <property type="nucleotide sequence ID" value="NZ_JACHIL010000001.1"/>
</dbReference>
<keyword evidence="3" id="KW-0464">Manganese</keyword>
<evidence type="ECO:0000313" key="6">
    <source>
        <dbReference type="Proteomes" id="UP000531231"/>
    </source>
</evidence>
<accession>A0A7W8AGI5</accession>
<reference evidence="5 6" key="1">
    <citation type="submission" date="2020-08" db="EMBL/GenBank/DDBJ databases">
        <title>Genomic Encyclopedia of Type Strains, Phase IV (KMG-IV): sequencing the most valuable type-strain genomes for metagenomic binning, comparative biology and taxonomic classification.</title>
        <authorList>
            <person name="Goeker M."/>
        </authorList>
    </citation>
    <scope>NUCLEOTIDE SEQUENCE [LARGE SCALE GENOMIC DNA]</scope>
    <source>
        <strain evidence="5 6">DSM 25620</strain>
    </source>
</reference>
<keyword evidence="1" id="KW-0479">Metal-binding</keyword>
<gene>
    <name evidence="5" type="ORF">HNQ68_000410</name>
</gene>
<evidence type="ECO:0000256" key="3">
    <source>
        <dbReference type="ARBA" id="ARBA00023211"/>
    </source>
</evidence>
<organism evidence="5 6">
    <name type="scientific">Pseudochrobactrum saccharolyticum</name>
    <dbReference type="NCBI Taxonomy" id="354352"/>
    <lineage>
        <taxon>Bacteria</taxon>
        <taxon>Pseudomonadati</taxon>
        <taxon>Pseudomonadota</taxon>
        <taxon>Alphaproteobacteria</taxon>
        <taxon>Hyphomicrobiales</taxon>
        <taxon>Brucellaceae</taxon>
        <taxon>Pseudochrobactrum</taxon>
    </lineage>
</organism>
<dbReference type="EC" id="3.5.3.1" evidence="5"/>
<evidence type="ECO:0000256" key="2">
    <source>
        <dbReference type="ARBA" id="ARBA00022801"/>
    </source>
</evidence>
<dbReference type="SUPFAM" id="SSF52768">
    <property type="entry name" value="Arginase/deacetylase"/>
    <property type="match status" value="1"/>
</dbReference>
<protein>
    <submittedName>
        <fullName evidence="5">Arginase/N-omega-hydroxy-L-arginine amidinohydrolase</fullName>
        <ecNumber evidence="5">3.5.3.1</ecNumber>
        <ecNumber evidence="5">3.5.3.25</ecNumber>
    </submittedName>
</protein>
<dbReference type="InterPro" id="IPR006035">
    <property type="entry name" value="Ureohydrolase"/>
</dbReference>
<dbReference type="PANTHER" id="PTHR43782">
    <property type="entry name" value="ARGINASE"/>
    <property type="match status" value="1"/>
</dbReference>
<proteinExistence type="inferred from homology"/>
<dbReference type="AlphaFoldDB" id="A0A7W8AGI5"/>
<dbReference type="PANTHER" id="PTHR43782:SF3">
    <property type="entry name" value="ARGINASE"/>
    <property type="match status" value="1"/>
</dbReference>
<dbReference type="EMBL" id="JACHIL010000001">
    <property type="protein sequence ID" value="MBB5089898.1"/>
    <property type="molecule type" value="Genomic_DNA"/>
</dbReference>
<dbReference type="GO" id="GO:0004053">
    <property type="term" value="F:arginase activity"/>
    <property type="evidence" value="ECO:0007669"/>
    <property type="project" value="UniProtKB-EC"/>
</dbReference>
<dbReference type="InterPro" id="IPR023696">
    <property type="entry name" value="Ureohydrolase_dom_sf"/>
</dbReference>
<dbReference type="Pfam" id="PF00491">
    <property type="entry name" value="Arginase"/>
    <property type="match status" value="1"/>
</dbReference>
<dbReference type="CDD" id="cd09999">
    <property type="entry name" value="Arginase-like_1"/>
    <property type="match status" value="1"/>
</dbReference>
<dbReference type="GO" id="GO:0005737">
    <property type="term" value="C:cytoplasm"/>
    <property type="evidence" value="ECO:0007669"/>
    <property type="project" value="TreeGrafter"/>
</dbReference>
<comment type="caution">
    <text evidence="5">The sequence shown here is derived from an EMBL/GenBank/DDBJ whole genome shotgun (WGS) entry which is preliminary data.</text>
</comment>
<evidence type="ECO:0000256" key="4">
    <source>
        <dbReference type="PROSITE-ProRule" id="PRU00742"/>
    </source>
</evidence>
<sequence>MAFDIILSQGRIADRTSGAIPGAALTAAMVGELIPATVTTVGTPSPAKEDDWSESLPQAHDTLTAISNAVANSLRQNRIPVLLANTCSASLASLPVAARERPDSVVLWIDAHGDFNTPATTGSGYLGGMVVAAACGLWDSGSGSGLRPEQVIIVGGRDIDDEEAALLQKAGVRVIPPSEVTPEAIMKATGDAPVWIHVDWDALEPGFVPAAYKVQHGLLPEQLRALFAALPREKIAGIELAEFEASDDDQANAAALGILKEIVTPLFTKG</sequence>
<name>A0A7W8AGI5_9HYPH</name>
<dbReference type="PROSITE" id="PS51409">
    <property type="entry name" value="ARGINASE_2"/>
    <property type="match status" value="1"/>
</dbReference>
<keyword evidence="6" id="KW-1185">Reference proteome</keyword>